<dbReference type="InterPro" id="IPR015422">
    <property type="entry name" value="PyrdxlP-dep_Trfase_small"/>
</dbReference>
<dbReference type="SUPFAM" id="SSF53383">
    <property type="entry name" value="PLP-dependent transferases"/>
    <property type="match status" value="1"/>
</dbReference>
<dbReference type="AlphaFoldDB" id="A0A1G9E0G2"/>
<dbReference type="PIRSF" id="PIRSF005572">
    <property type="entry name" value="NifS"/>
    <property type="match status" value="1"/>
</dbReference>
<dbReference type="InterPro" id="IPR015421">
    <property type="entry name" value="PyrdxlP-dep_Trfase_major"/>
</dbReference>
<accession>A0A1G9E0G2</accession>
<comment type="cofactor">
    <cofactor evidence="1">
        <name>pyridoxal 5'-phosphate</name>
        <dbReference type="ChEBI" id="CHEBI:597326"/>
    </cofactor>
</comment>
<keyword evidence="2" id="KW-0663">Pyridoxal phosphate</keyword>
<organism evidence="4 5">
    <name type="scientific">Lacicoccus qingdaonensis</name>
    <dbReference type="NCBI Taxonomy" id="576118"/>
    <lineage>
        <taxon>Bacteria</taxon>
        <taxon>Bacillati</taxon>
        <taxon>Bacillota</taxon>
        <taxon>Bacilli</taxon>
        <taxon>Bacillales</taxon>
        <taxon>Salinicoccaceae</taxon>
        <taxon>Lacicoccus</taxon>
    </lineage>
</organism>
<evidence type="ECO:0000259" key="3">
    <source>
        <dbReference type="Pfam" id="PF00266"/>
    </source>
</evidence>
<keyword evidence="5" id="KW-1185">Reference proteome</keyword>
<dbReference type="Gene3D" id="3.90.1150.10">
    <property type="entry name" value="Aspartate Aminotransferase, domain 1"/>
    <property type="match status" value="1"/>
</dbReference>
<dbReference type="GO" id="GO:0003824">
    <property type="term" value="F:catalytic activity"/>
    <property type="evidence" value="ECO:0007669"/>
    <property type="project" value="UniProtKB-ARBA"/>
</dbReference>
<name>A0A1G9E0G2_9BACL</name>
<feature type="domain" description="Aminotransferase class V" evidence="3">
    <location>
        <begin position="2"/>
        <end position="359"/>
    </location>
</feature>
<proteinExistence type="predicted"/>
<gene>
    <name evidence="4" type="ORF">SAMN05216216_10745</name>
</gene>
<reference evidence="5" key="1">
    <citation type="submission" date="2016-10" db="EMBL/GenBank/DDBJ databases">
        <authorList>
            <person name="Varghese N."/>
            <person name="Submissions S."/>
        </authorList>
    </citation>
    <scope>NUCLEOTIDE SEQUENCE [LARGE SCALE GENOMIC DNA]</scope>
    <source>
        <strain evidence="5">CGMCC 1.8895</strain>
    </source>
</reference>
<dbReference type="PANTHER" id="PTHR11601:SF50">
    <property type="entry name" value="CYSTEINE DESULFURASE ISCS 2-RELATED"/>
    <property type="match status" value="1"/>
</dbReference>
<evidence type="ECO:0000313" key="5">
    <source>
        <dbReference type="Proteomes" id="UP000199008"/>
    </source>
</evidence>
<dbReference type="EMBL" id="FNFY01000007">
    <property type="protein sequence ID" value="SDK69607.1"/>
    <property type="molecule type" value="Genomic_DNA"/>
</dbReference>
<dbReference type="Gene3D" id="1.10.260.50">
    <property type="match status" value="1"/>
</dbReference>
<evidence type="ECO:0000313" key="4">
    <source>
        <dbReference type="EMBL" id="SDK69607.1"/>
    </source>
</evidence>
<dbReference type="InterPro" id="IPR015424">
    <property type="entry name" value="PyrdxlP-dep_Trfase"/>
</dbReference>
<evidence type="ECO:0000256" key="1">
    <source>
        <dbReference type="ARBA" id="ARBA00001933"/>
    </source>
</evidence>
<dbReference type="PANTHER" id="PTHR11601">
    <property type="entry name" value="CYSTEINE DESULFURYLASE FAMILY MEMBER"/>
    <property type="match status" value="1"/>
</dbReference>
<evidence type="ECO:0000256" key="2">
    <source>
        <dbReference type="ARBA" id="ARBA00022898"/>
    </source>
</evidence>
<sequence>MHYFDNAATTKPDEQALNTFNKVNQNYYFNTASIHSAGRDSEKLLEASRKQVLDIFGLPNHHCVFTSGATESNNIAIQSTLNRKKRFGSTILISQLEHPSVINVVDHYRSEGFNVKFIKTTEQGRVDVDHLRKLMDEDVIFVTVMAVNNIVGAVQPIQEIAEILKGFPKAHFHVDATQAVGKVEINYENVDTLSISGHKFHGVKGSGALITRELKTMPPIFFGGGHEYNLRSGTVNLPAVAAMAKALRLSHENTDNISGKIEEYNQSIRNALAEHRSIVIQPGDVPHILNLSYVGAKGEVAVNALSEKGIMVSTTSACASKLATLNETLTAMGQSVDVINGSIRISMSKDTEEKDVDMLIKGLKEVYEEIGDVLI</sequence>
<dbReference type="RefSeq" id="WP_092985626.1">
    <property type="nucleotide sequence ID" value="NZ_FNFY01000007.1"/>
</dbReference>
<dbReference type="Gene3D" id="3.40.640.10">
    <property type="entry name" value="Type I PLP-dependent aspartate aminotransferase-like (Major domain)"/>
    <property type="match status" value="1"/>
</dbReference>
<dbReference type="InterPro" id="IPR000192">
    <property type="entry name" value="Aminotrans_V_dom"/>
</dbReference>
<dbReference type="Pfam" id="PF00266">
    <property type="entry name" value="Aminotran_5"/>
    <property type="match status" value="1"/>
</dbReference>
<dbReference type="Proteomes" id="UP000199008">
    <property type="component" value="Unassembled WGS sequence"/>
</dbReference>
<dbReference type="OrthoDB" id="9808002at2"/>
<dbReference type="InterPro" id="IPR016454">
    <property type="entry name" value="Cysteine_dSase"/>
</dbReference>
<dbReference type="STRING" id="576118.SAMN05216216_10745"/>
<protein>
    <submittedName>
        <fullName evidence="4">Cysteine desulfurase</fullName>
    </submittedName>
</protein>